<name>A0A917JYZ4_9GAMM</name>
<proteinExistence type="predicted"/>
<evidence type="ECO:0000256" key="1">
    <source>
        <dbReference type="SAM" id="Phobius"/>
    </source>
</evidence>
<keyword evidence="3" id="KW-1185">Reference proteome</keyword>
<keyword evidence="1" id="KW-0812">Transmembrane</keyword>
<keyword evidence="1" id="KW-1133">Transmembrane helix</keyword>
<dbReference type="RefSeq" id="WP_188922018.1">
    <property type="nucleotide sequence ID" value="NZ_BMPZ01000009.1"/>
</dbReference>
<organism evidence="2 3">
    <name type="scientific">Shewanella gelidii</name>
    <dbReference type="NCBI Taxonomy" id="1642821"/>
    <lineage>
        <taxon>Bacteria</taxon>
        <taxon>Pseudomonadati</taxon>
        <taxon>Pseudomonadota</taxon>
        <taxon>Gammaproteobacteria</taxon>
        <taxon>Alteromonadales</taxon>
        <taxon>Shewanellaceae</taxon>
        <taxon>Shewanella</taxon>
    </lineage>
</organism>
<protein>
    <submittedName>
        <fullName evidence="2">Uncharacterized protein</fullName>
    </submittedName>
</protein>
<evidence type="ECO:0000313" key="3">
    <source>
        <dbReference type="Proteomes" id="UP000613743"/>
    </source>
</evidence>
<evidence type="ECO:0000313" key="2">
    <source>
        <dbReference type="EMBL" id="GGI88984.1"/>
    </source>
</evidence>
<accession>A0A917JYZ4</accession>
<sequence length="115" mass="13322">MVSFKYGLNQDLVELQASNWNGLERVFVNGEMVSKKLNFRRRSEHKIQLNNGLPCSFKLLICPQTDQLVCRIYKQNQLVASLKQGKRNLMQSQKYFYNSLLVSASMATALLYWLA</sequence>
<dbReference type="Proteomes" id="UP000613743">
    <property type="component" value="Unassembled WGS sequence"/>
</dbReference>
<comment type="caution">
    <text evidence="2">The sequence shown here is derived from an EMBL/GenBank/DDBJ whole genome shotgun (WGS) entry which is preliminary data.</text>
</comment>
<gene>
    <name evidence="2" type="ORF">GCM10009332_27990</name>
</gene>
<reference evidence="2" key="2">
    <citation type="submission" date="2020-09" db="EMBL/GenBank/DDBJ databases">
        <authorList>
            <person name="Sun Q."/>
            <person name="Ohkuma M."/>
        </authorList>
    </citation>
    <scope>NUCLEOTIDE SEQUENCE</scope>
    <source>
        <strain evidence="2">JCM 30804</strain>
    </source>
</reference>
<reference evidence="2" key="1">
    <citation type="journal article" date="2014" name="Int. J. Syst. Evol. Microbiol.">
        <title>Complete genome sequence of Corynebacterium casei LMG S-19264T (=DSM 44701T), isolated from a smear-ripened cheese.</title>
        <authorList>
            <consortium name="US DOE Joint Genome Institute (JGI-PGF)"/>
            <person name="Walter F."/>
            <person name="Albersmeier A."/>
            <person name="Kalinowski J."/>
            <person name="Ruckert C."/>
        </authorList>
    </citation>
    <scope>NUCLEOTIDE SEQUENCE</scope>
    <source>
        <strain evidence="2">JCM 30804</strain>
    </source>
</reference>
<feature type="transmembrane region" description="Helical" evidence="1">
    <location>
        <begin position="95"/>
        <end position="114"/>
    </location>
</feature>
<dbReference type="AlphaFoldDB" id="A0A917JYZ4"/>
<dbReference type="EMBL" id="BMPZ01000009">
    <property type="protein sequence ID" value="GGI88984.1"/>
    <property type="molecule type" value="Genomic_DNA"/>
</dbReference>
<keyword evidence="1" id="KW-0472">Membrane</keyword>